<dbReference type="PROSITE" id="PS00107">
    <property type="entry name" value="PROTEIN_KINASE_ATP"/>
    <property type="match status" value="1"/>
</dbReference>
<evidence type="ECO:0000256" key="10">
    <source>
        <dbReference type="SAM" id="MobiDB-lite"/>
    </source>
</evidence>
<evidence type="ECO:0000259" key="12">
    <source>
        <dbReference type="PROSITE" id="PS50011"/>
    </source>
</evidence>
<dbReference type="Gene3D" id="3.30.200.20">
    <property type="entry name" value="Phosphorylase Kinase, domain 1"/>
    <property type="match status" value="2"/>
</dbReference>
<dbReference type="PROSITE" id="PS50003">
    <property type="entry name" value="PH_DOMAIN"/>
    <property type="match status" value="1"/>
</dbReference>
<evidence type="ECO:0000259" key="11">
    <source>
        <dbReference type="PROSITE" id="PS50003"/>
    </source>
</evidence>
<dbReference type="SUPFAM" id="SSF50729">
    <property type="entry name" value="PH domain-like"/>
    <property type="match status" value="1"/>
</dbReference>
<dbReference type="InterPro" id="IPR000719">
    <property type="entry name" value="Prot_kinase_dom"/>
</dbReference>
<evidence type="ECO:0000313" key="15">
    <source>
        <dbReference type="Proteomes" id="UP000005226"/>
    </source>
</evidence>
<keyword evidence="5" id="KW-0808">Transferase</keyword>
<dbReference type="PANTHER" id="PTHR24351">
    <property type="entry name" value="RIBOSOMAL PROTEIN S6 KINASE"/>
    <property type="match status" value="1"/>
</dbReference>
<keyword evidence="7" id="KW-0418">Kinase</keyword>
<dbReference type="FunFam" id="1.10.510.10:FF:000512">
    <property type="entry name" value="AKT serine/threonine kinase 1"/>
    <property type="match status" value="1"/>
</dbReference>
<sequence>MNEVTIVKEGWLHKRGEYIKTWRPRYFILKSDGSFIGYKEKPDLNDQTSPPLNNFSVAECQLMKTERPKTNTFVIQCLQWTTVIERTFHVDSNEDREEWMWAIQSVANSLKMQEQNEEEPMDLLGSPNECSLEDMEVAGSKGCARVTMNDFEYLKLLGKGTFGKVILVKEKATGVHYAMKILRKEVIIAKDEVAHTVTESRVLQNTRHPFLTTLKYAFQTHDRLCFVMEYANGGELFFHMSRERVFTEDRARFYGAEIVSALEYLHSRDVVYRDLKVLEDNDYGRAVDWWGLGVVMYEMMCGRLPFYNQDHERLFELILMEEIRFPRNLSPEAKSLLAGLLKKDPKQRLGGGPDDAKEVMTHKFFTNINWQDVVQKKLTPLFKPQVTSETDTRYFDEEFTAQTITLTPPDKYNSLDSEDPGQPAHFPQFSYSASIRE</sequence>
<feature type="domain" description="Protein kinase" evidence="12">
    <location>
        <begin position="151"/>
        <end position="365"/>
    </location>
</feature>
<proteinExistence type="inferred from homology"/>
<keyword evidence="8 9" id="KW-0067">ATP-binding</keyword>
<dbReference type="PROSITE" id="PS50011">
    <property type="entry name" value="PROTEIN_KINASE_DOM"/>
    <property type="match status" value="1"/>
</dbReference>
<dbReference type="EC" id="2.7.11.1" evidence="2"/>
<dbReference type="Gene3D" id="1.10.510.10">
    <property type="entry name" value="Transferase(Phosphotransferase) domain 1"/>
    <property type="match status" value="2"/>
</dbReference>
<gene>
    <name evidence="14" type="primary">AKT2</name>
    <name evidence="14" type="synonym">LOC101079608</name>
</gene>
<name>A0A674MB16_TAKRU</name>
<evidence type="ECO:0000256" key="3">
    <source>
        <dbReference type="ARBA" id="ARBA00022527"/>
    </source>
</evidence>
<feature type="domain" description="PH" evidence="11">
    <location>
        <begin position="5"/>
        <end position="108"/>
    </location>
</feature>
<dbReference type="InterPro" id="IPR017441">
    <property type="entry name" value="Protein_kinase_ATP_BS"/>
</dbReference>
<dbReference type="AlphaFoldDB" id="A0A674MB16"/>
<dbReference type="InterPro" id="IPR011993">
    <property type="entry name" value="PH-like_dom_sf"/>
</dbReference>
<dbReference type="Pfam" id="PF00069">
    <property type="entry name" value="Pkinase"/>
    <property type="match status" value="2"/>
</dbReference>
<dbReference type="PROSITE" id="PS51285">
    <property type="entry name" value="AGC_KINASE_CTER"/>
    <property type="match status" value="1"/>
</dbReference>
<dbReference type="InterPro" id="IPR011009">
    <property type="entry name" value="Kinase-like_dom_sf"/>
</dbReference>
<dbReference type="Gene3D" id="2.30.29.30">
    <property type="entry name" value="Pleckstrin-homology domain (PH domain)/Phosphotyrosine-binding domain (PTB)"/>
    <property type="match status" value="1"/>
</dbReference>
<dbReference type="Pfam" id="PF00169">
    <property type="entry name" value="PH"/>
    <property type="match status" value="1"/>
</dbReference>
<accession>A0A674MB16</accession>
<evidence type="ECO:0000313" key="14">
    <source>
        <dbReference type="Ensembl" id="ENSTRUP00000058606.1"/>
    </source>
</evidence>
<evidence type="ECO:0000256" key="9">
    <source>
        <dbReference type="PROSITE-ProRule" id="PRU10141"/>
    </source>
</evidence>
<dbReference type="Pfam" id="PF00433">
    <property type="entry name" value="Pkinase_C"/>
    <property type="match status" value="1"/>
</dbReference>
<organism evidence="14 15">
    <name type="scientific">Takifugu rubripes</name>
    <name type="common">Japanese pufferfish</name>
    <name type="synonym">Fugu rubripes</name>
    <dbReference type="NCBI Taxonomy" id="31033"/>
    <lineage>
        <taxon>Eukaryota</taxon>
        <taxon>Metazoa</taxon>
        <taxon>Chordata</taxon>
        <taxon>Craniata</taxon>
        <taxon>Vertebrata</taxon>
        <taxon>Euteleostomi</taxon>
        <taxon>Actinopterygii</taxon>
        <taxon>Neopterygii</taxon>
        <taxon>Teleostei</taxon>
        <taxon>Neoteleostei</taxon>
        <taxon>Acanthomorphata</taxon>
        <taxon>Eupercaria</taxon>
        <taxon>Tetraodontiformes</taxon>
        <taxon>Tetradontoidea</taxon>
        <taxon>Tetraodontidae</taxon>
        <taxon>Takifugu</taxon>
    </lineage>
</organism>
<keyword evidence="4" id="KW-0597">Phosphoprotein</keyword>
<keyword evidence="6 9" id="KW-0547">Nucleotide-binding</keyword>
<dbReference type="Proteomes" id="UP000005226">
    <property type="component" value="Chromosome 15"/>
</dbReference>
<reference evidence="14" key="3">
    <citation type="submission" date="2025-09" db="UniProtKB">
        <authorList>
            <consortium name="Ensembl"/>
        </authorList>
    </citation>
    <scope>IDENTIFICATION</scope>
</reference>
<dbReference type="InterPro" id="IPR001849">
    <property type="entry name" value="PH_domain"/>
</dbReference>
<evidence type="ECO:0000256" key="1">
    <source>
        <dbReference type="ARBA" id="ARBA00006935"/>
    </source>
</evidence>
<dbReference type="InterPro" id="IPR017892">
    <property type="entry name" value="Pkinase_C"/>
</dbReference>
<dbReference type="GO" id="GO:0005524">
    <property type="term" value="F:ATP binding"/>
    <property type="evidence" value="ECO:0007669"/>
    <property type="project" value="UniProtKB-UniRule"/>
</dbReference>
<evidence type="ECO:0000256" key="4">
    <source>
        <dbReference type="ARBA" id="ARBA00022553"/>
    </source>
</evidence>
<feature type="binding site" evidence="9">
    <location>
        <position position="190"/>
    </location>
    <ligand>
        <name>ATP</name>
        <dbReference type="ChEBI" id="CHEBI:30616"/>
    </ligand>
</feature>
<dbReference type="SUPFAM" id="SSF56112">
    <property type="entry name" value="Protein kinase-like (PK-like)"/>
    <property type="match status" value="1"/>
</dbReference>
<comment type="similarity">
    <text evidence="1">Belongs to the protein kinase superfamily. AGC Ser/Thr protein kinase family. RAC subfamily.</text>
</comment>
<evidence type="ECO:0000256" key="6">
    <source>
        <dbReference type="ARBA" id="ARBA00022741"/>
    </source>
</evidence>
<reference evidence="14 15" key="1">
    <citation type="journal article" date="2011" name="Genome Biol. Evol.">
        <title>Integration of the genetic map and genome assembly of fugu facilitates insights into distinct features of genome evolution in teleosts and mammals.</title>
        <authorList>
            <person name="Kai W."/>
            <person name="Kikuchi K."/>
            <person name="Tohari S."/>
            <person name="Chew A.K."/>
            <person name="Tay A."/>
            <person name="Fujiwara A."/>
            <person name="Hosoya S."/>
            <person name="Suetake H."/>
            <person name="Naruse K."/>
            <person name="Brenner S."/>
            <person name="Suzuki Y."/>
            <person name="Venkatesh B."/>
        </authorList>
    </citation>
    <scope>NUCLEOTIDE SEQUENCE [LARGE SCALE GENOMIC DNA]</scope>
</reference>
<evidence type="ECO:0000256" key="8">
    <source>
        <dbReference type="ARBA" id="ARBA00022840"/>
    </source>
</evidence>
<feature type="domain" description="AGC-kinase C-terminal" evidence="13">
    <location>
        <begin position="366"/>
        <end position="437"/>
    </location>
</feature>
<dbReference type="CDD" id="cd01241">
    <property type="entry name" value="PH_PKB"/>
    <property type="match status" value="1"/>
</dbReference>
<dbReference type="SMART" id="SM00233">
    <property type="entry name" value="PH"/>
    <property type="match status" value="1"/>
</dbReference>
<dbReference type="Ensembl" id="ENSTRUT00000080682.1">
    <property type="protein sequence ID" value="ENSTRUP00000058606.1"/>
    <property type="gene ID" value="ENSTRUG00000008633.3"/>
</dbReference>
<keyword evidence="15" id="KW-1185">Reference proteome</keyword>
<keyword evidence="3" id="KW-0723">Serine/threonine-protein kinase</keyword>
<dbReference type="FunFam" id="3.30.200.20:FF:000838">
    <property type="entry name" value="Non-specific serine/threonine protein kinase"/>
    <property type="match status" value="1"/>
</dbReference>
<dbReference type="SMART" id="SM00133">
    <property type="entry name" value="S_TK_X"/>
    <property type="match status" value="1"/>
</dbReference>
<evidence type="ECO:0000256" key="5">
    <source>
        <dbReference type="ARBA" id="ARBA00022679"/>
    </source>
</evidence>
<dbReference type="GeneTree" id="ENSGT00940000157189"/>
<dbReference type="FunFam" id="2.30.29.30:FF:000027">
    <property type="entry name" value="Non-specific serine/threonine protein kinase"/>
    <property type="match status" value="1"/>
</dbReference>
<evidence type="ECO:0000256" key="2">
    <source>
        <dbReference type="ARBA" id="ARBA00012513"/>
    </source>
</evidence>
<feature type="region of interest" description="Disordered" evidence="10">
    <location>
        <begin position="407"/>
        <end position="437"/>
    </location>
</feature>
<dbReference type="GO" id="GO:0004674">
    <property type="term" value="F:protein serine/threonine kinase activity"/>
    <property type="evidence" value="ECO:0007669"/>
    <property type="project" value="UniProtKB-KW"/>
</dbReference>
<protein>
    <recommendedName>
        <fullName evidence="2">non-specific serine/threonine protein kinase</fullName>
        <ecNumber evidence="2">2.7.11.1</ecNumber>
    </recommendedName>
</protein>
<dbReference type="InterPro" id="IPR039026">
    <property type="entry name" value="PH_PKB"/>
</dbReference>
<reference evidence="14" key="2">
    <citation type="submission" date="2025-08" db="UniProtKB">
        <authorList>
            <consortium name="Ensembl"/>
        </authorList>
    </citation>
    <scope>IDENTIFICATION</scope>
</reference>
<evidence type="ECO:0000256" key="7">
    <source>
        <dbReference type="ARBA" id="ARBA00022777"/>
    </source>
</evidence>
<evidence type="ECO:0000259" key="13">
    <source>
        <dbReference type="PROSITE" id="PS51285"/>
    </source>
</evidence>
<dbReference type="InterPro" id="IPR000961">
    <property type="entry name" value="AGC-kinase_C"/>
</dbReference>